<dbReference type="PANTHER" id="PTHR47944">
    <property type="entry name" value="CYTOCHROME P450 98A9"/>
    <property type="match status" value="1"/>
</dbReference>
<dbReference type="AlphaFoldDB" id="A0A6J1H7W7"/>
<evidence type="ECO:0000256" key="4">
    <source>
        <dbReference type="ARBA" id="ARBA00022723"/>
    </source>
</evidence>
<dbReference type="Pfam" id="PF00067">
    <property type="entry name" value="p450"/>
    <property type="match status" value="1"/>
</dbReference>
<dbReference type="SUPFAM" id="SSF48264">
    <property type="entry name" value="Cytochrome P450"/>
    <property type="match status" value="1"/>
</dbReference>
<keyword evidence="11" id="KW-1185">Reference proteome</keyword>
<dbReference type="InterPro" id="IPR036396">
    <property type="entry name" value="Cyt_P450_sf"/>
</dbReference>
<dbReference type="GeneID" id="111461341"/>
<comment type="similarity">
    <text evidence="2 9">Belongs to the cytochrome P450 family.</text>
</comment>
<evidence type="ECO:0000256" key="2">
    <source>
        <dbReference type="ARBA" id="ARBA00010617"/>
    </source>
</evidence>
<feature type="chain" id="PRO_5026813394" evidence="10">
    <location>
        <begin position="21"/>
        <end position="528"/>
    </location>
</feature>
<dbReference type="RefSeq" id="XP_022960607.1">
    <property type="nucleotide sequence ID" value="XM_023104839.1"/>
</dbReference>
<keyword evidence="5 9" id="KW-0560">Oxidoreductase</keyword>
<dbReference type="GO" id="GO:0004497">
    <property type="term" value="F:monooxygenase activity"/>
    <property type="evidence" value="ECO:0007669"/>
    <property type="project" value="UniProtKB-KW"/>
</dbReference>
<comment type="cofactor">
    <cofactor evidence="1 8">
        <name>heme</name>
        <dbReference type="ChEBI" id="CHEBI:30413"/>
    </cofactor>
</comment>
<organism evidence="11 12">
    <name type="scientific">Cucurbita moschata</name>
    <name type="common">Winter crookneck squash</name>
    <name type="synonym">Cucurbita pepo var. moschata</name>
    <dbReference type="NCBI Taxonomy" id="3662"/>
    <lineage>
        <taxon>Eukaryota</taxon>
        <taxon>Viridiplantae</taxon>
        <taxon>Streptophyta</taxon>
        <taxon>Embryophyta</taxon>
        <taxon>Tracheophyta</taxon>
        <taxon>Spermatophyta</taxon>
        <taxon>Magnoliopsida</taxon>
        <taxon>eudicotyledons</taxon>
        <taxon>Gunneridae</taxon>
        <taxon>Pentapetalae</taxon>
        <taxon>rosids</taxon>
        <taxon>fabids</taxon>
        <taxon>Cucurbitales</taxon>
        <taxon>Cucurbitaceae</taxon>
        <taxon>Cucurbiteae</taxon>
        <taxon>Cucurbita</taxon>
    </lineage>
</organism>
<evidence type="ECO:0000256" key="8">
    <source>
        <dbReference type="PIRSR" id="PIRSR602401-1"/>
    </source>
</evidence>
<evidence type="ECO:0000313" key="11">
    <source>
        <dbReference type="Proteomes" id="UP000504609"/>
    </source>
</evidence>
<protein>
    <submittedName>
        <fullName evidence="12">Isoleucine N-monooxygenase 1-like</fullName>
    </submittedName>
</protein>
<evidence type="ECO:0000313" key="12">
    <source>
        <dbReference type="RefSeq" id="XP_022960607.1"/>
    </source>
</evidence>
<sequence length="528" mass="60559">MDAFLVLLCMPFIFVMFSHCYYRKTKHSNGQAAELPPGPKPWPLVGCRPTMLATNLPTYKWIHAVMKQFNTEIACIRLGSTYIIPVASPRLALEFLKTYDSIFASRSSISNTVDILNRRCVTTIFAPLGQQWRKMRRILALEVLNPSTLHRMLGHRNAEADTLLRYIFSQTSTRGGGVVNVRSVTQHYCGNIMRRMLFNQRYYGKWREDGGPTFEEEEHDQASLTIIRHLHAFSISDFMSWLKPFDLDGHEKVMKSALNVVQKFDEPIIDERVQRWKDEKLEEVKDDILDILISLKDENAKPLLSVVEIKAQIMELQIATIDNPSNAVEWAMAELLNQPKILEKAIEELDKVVGRERLVQEYDIPNLKYLTACIRESFRLHPFSPFNVPHVSNTDIIVAGYFIPKGSEVLLSRTGLGRNPRIWEDPMRFNRERHLNDRTVELGLLEPNLRFMSFSRGRRGCPGSSLGTNITMMLFARLLQGFSWSLLPGITKIDFSQADELSLPKPLHLLAKPRLSHVMYPPSSLPLP</sequence>
<accession>A0A6J1H7W7</accession>
<keyword evidence="6 8" id="KW-0408">Iron</keyword>
<dbReference type="InterPro" id="IPR001128">
    <property type="entry name" value="Cyt_P450"/>
</dbReference>
<dbReference type="Gene3D" id="1.10.630.10">
    <property type="entry name" value="Cytochrome P450"/>
    <property type="match status" value="1"/>
</dbReference>
<dbReference type="GO" id="GO:0005506">
    <property type="term" value="F:iron ion binding"/>
    <property type="evidence" value="ECO:0007669"/>
    <property type="project" value="InterPro"/>
</dbReference>
<evidence type="ECO:0000256" key="10">
    <source>
        <dbReference type="SAM" id="SignalP"/>
    </source>
</evidence>
<keyword evidence="10" id="KW-0732">Signal</keyword>
<keyword evidence="3 8" id="KW-0349">Heme</keyword>
<dbReference type="GO" id="GO:0020037">
    <property type="term" value="F:heme binding"/>
    <property type="evidence" value="ECO:0007669"/>
    <property type="project" value="InterPro"/>
</dbReference>
<dbReference type="Proteomes" id="UP000504609">
    <property type="component" value="Unplaced"/>
</dbReference>
<dbReference type="KEGG" id="cmos:111461341"/>
<dbReference type="PRINTS" id="PR00463">
    <property type="entry name" value="EP450I"/>
</dbReference>
<keyword evidence="4 8" id="KW-0479">Metal-binding</keyword>
<dbReference type="InterPro" id="IPR002401">
    <property type="entry name" value="Cyt_P450_E_grp-I"/>
</dbReference>
<evidence type="ECO:0000256" key="9">
    <source>
        <dbReference type="RuleBase" id="RU000461"/>
    </source>
</evidence>
<evidence type="ECO:0000256" key="1">
    <source>
        <dbReference type="ARBA" id="ARBA00001971"/>
    </source>
</evidence>
<keyword evidence="7 9" id="KW-0503">Monooxygenase</keyword>
<feature type="binding site" description="axial binding residue" evidence="8">
    <location>
        <position position="461"/>
    </location>
    <ligand>
        <name>heme</name>
        <dbReference type="ChEBI" id="CHEBI:30413"/>
    </ligand>
    <ligandPart>
        <name>Fe</name>
        <dbReference type="ChEBI" id="CHEBI:18248"/>
    </ligandPart>
</feature>
<proteinExistence type="inferred from homology"/>
<evidence type="ECO:0000256" key="3">
    <source>
        <dbReference type="ARBA" id="ARBA00022617"/>
    </source>
</evidence>
<feature type="signal peptide" evidence="10">
    <location>
        <begin position="1"/>
        <end position="20"/>
    </location>
</feature>
<name>A0A6J1H7W7_CUCMO</name>
<evidence type="ECO:0000256" key="7">
    <source>
        <dbReference type="ARBA" id="ARBA00023033"/>
    </source>
</evidence>
<dbReference type="PANTHER" id="PTHR47944:SF4">
    <property type="entry name" value="OS09G0441700 PROTEIN"/>
    <property type="match status" value="1"/>
</dbReference>
<dbReference type="GO" id="GO:0016705">
    <property type="term" value="F:oxidoreductase activity, acting on paired donors, with incorporation or reduction of molecular oxygen"/>
    <property type="evidence" value="ECO:0007669"/>
    <property type="project" value="InterPro"/>
</dbReference>
<evidence type="ECO:0000256" key="6">
    <source>
        <dbReference type="ARBA" id="ARBA00023004"/>
    </source>
</evidence>
<dbReference type="GO" id="GO:0044550">
    <property type="term" value="P:secondary metabolite biosynthetic process"/>
    <property type="evidence" value="ECO:0007669"/>
    <property type="project" value="UniProtKB-ARBA"/>
</dbReference>
<evidence type="ECO:0000256" key="5">
    <source>
        <dbReference type="ARBA" id="ARBA00023002"/>
    </source>
</evidence>
<reference evidence="12" key="1">
    <citation type="submission" date="2025-08" db="UniProtKB">
        <authorList>
            <consortium name="RefSeq"/>
        </authorList>
    </citation>
    <scope>IDENTIFICATION</scope>
    <source>
        <tissue evidence="12">Young leaves</tissue>
    </source>
</reference>
<dbReference type="InterPro" id="IPR017972">
    <property type="entry name" value="Cyt_P450_CS"/>
</dbReference>
<gene>
    <name evidence="12" type="primary">LOC111461341</name>
</gene>
<dbReference type="PROSITE" id="PS00086">
    <property type="entry name" value="CYTOCHROME_P450"/>
    <property type="match status" value="1"/>
</dbReference>